<organism evidence="2">
    <name type="scientific">Burkholderia orbicola (strain AU 1054)</name>
    <dbReference type="NCBI Taxonomy" id="331271"/>
    <lineage>
        <taxon>Bacteria</taxon>
        <taxon>Pseudomonadati</taxon>
        <taxon>Pseudomonadota</taxon>
        <taxon>Betaproteobacteria</taxon>
        <taxon>Burkholderiales</taxon>
        <taxon>Burkholderiaceae</taxon>
        <taxon>Burkholderia</taxon>
        <taxon>Burkholderia cepacia complex</taxon>
        <taxon>Burkholderia orbicola</taxon>
    </lineage>
</organism>
<protein>
    <submittedName>
        <fullName evidence="2">Uncharacterized protein</fullName>
    </submittedName>
</protein>
<dbReference type="EMBL" id="CP000379">
    <property type="protein sequence ID" value="ABF80292.1"/>
    <property type="molecule type" value="Genomic_DNA"/>
</dbReference>
<dbReference type="HOGENOM" id="CLU_2407562_0_0_4"/>
<dbReference type="AlphaFoldDB" id="A0A0H2Y1D1"/>
<sequence length="92" mass="10046">MRDSRTGAPTASVSRRELQPGALPGRFAGQTGDSLPVSISRCQMPDRRAGNSPPAVFSASRRYRVPRPNARGRGWPNHACFFFDTSARSNLT</sequence>
<evidence type="ECO:0000256" key="1">
    <source>
        <dbReference type="SAM" id="MobiDB-lite"/>
    </source>
</evidence>
<proteinExistence type="predicted"/>
<evidence type="ECO:0000313" key="2">
    <source>
        <dbReference type="EMBL" id="ABF80292.1"/>
    </source>
</evidence>
<feature type="region of interest" description="Disordered" evidence="1">
    <location>
        <begin position="1"/>
        <end position="70"/>
    </location>
</feature>
<gene>
    <name evidence="2" type="ordered locus">Bcen_5419</name>
</gene>
<reference evidence="2" key="1">
    <citation type="submission" date="2006-05" db="EMBL/GenBank/DDBJ databases">
        <title>Complete sequence of chromosome 2 of Burkholderia cenocepacia AU 1054.</title>
        <authorList>
            <consortium name="US DOE Joint Genome Institute"/>
            <person name="Copeland A."/>
            <person name="Lucas S."/>
            <person name="Lapidus A."/>
            <person name="Barry K."/>
            <person name="Detter J.C."/>
            <person name="Glavina del Rio T."/>
            <person name="Hammon N."/>
            <person name="Israni S."/>
            <person name="Dalin E."/>
            <person name="Tice H."/>
            <person name="Pitluck S."/>
            <person name="Chain P."/>
            <person name="Malfatti S."/>
            <person name="Shin M."/>
            <person name="Vergez L."/>
            <person name="Schmutz J."/>
            <person name="Larimer F."/>
            <person name="Land M."/>
            <person name="Hauser L."/>
            <person name="Kyrpides N."/>
            <person name="Lykidis A."/>
            <person name="LiPuma J.J."/>
            <person name="Konstantinidis K."/>
            <person name="Tiedje J.M."/>
            <person name="Richardson P."/>
        </authorList>
    </citation>
    <scope>NUCLEOTIDE SEQUENCE [LARGE SCALE GENOMIC DNA]</scope>
    <source>
        <strain evidence="2">AU 1054</strain>
    </source>
</reference>
<name>A0A0H2Y1D1_BURO1</name>
<accession>A0A0H2Y1D1</accession>